<comment type="similarity">
    <text evidence="2">Belongs to the MoaD family.</text>
</comment>
<proteinExistence type="inferred from homology"/>
<dbReference type="STRING" id="45670.SN16_03205"/>
<dbReference type="PANTHER" id="PTHR33359:SF1">
    <property type="entry name" value="MOLYBDOPTERIN SYNTHASE SULFUR CARRIER SUBUNIT"/>
    <property type="match status" value="1"/>
</dbReference>
<dbReference type="AlphaFoldDB" id="A0A0C2HDE1"/>
<evidence type="ECO:0000313" key="7">
    <source>
        <dbReference type="Proteomes" id="UP000527860"/>
    </source>
</evidence>
<evidence type="ECO:0000313" key="6">
    <source>
        <dbReference type="Proteomes" id="UP000031546"/>
    </source>
</evidence>
<evidence type="ECO:0000313" key="4">
    <source>
        <dbReference type="EMBL" id="KIH71685.1"/>
    </source>
</evidence>
<sequence length="77" mass="8272">MKVMLFAGLKEKIGQSRIILDGPGAMTAGELKQAIYTQFPSLEGDVFQVACNESFVKDDQVIDEDDEVALIPPVSGG</sequence>
<dbReference type="EMBL" id="JABEVU030000001">
    <property type="protein sequence ID" value="MDB0579786.1"/>
    <property type="molecule type" value="Genomic_DNA"/>
</dbReference>
<protein>
    <recommendedName>
        <fullName evidence="3">Molybdopterin synthase sulfur carrier subunit</fullName>
    </recommendedName>
</protein>
<dbReference type="PANTHER" id="PTHR33359">
    <property type="entry name" value="MOLYBDOPTERIN SYNTHASE SULFUR CARRIER SUBUNIT"/>
    <property type="match status" value="1"/>
</dbReference>
<dbReference type="InterPro" id="IPR003749">
    <property type="entry name" value="ThiS/MoaD-like"/>
</dbReference>
<dbReference type="InterPro" id="IPR012675">
    <property type="entry name" value="Beta-grasp_dom_sf"/>
</dbReference>
<evidence type="ECO:0000313" key="5">
    <source>
        <dbReference type="EMBL" id="MDB0579786.1"/>
    </source>
</evidence>
<dbReference type="GO" id="GO:0000166">
    <property type="term" value="F:nucleotide binding"/>
    <property type="evidence" value="ECO:0007669"/>
    <property type="project" value="UniProtKB-KW"/>
</dbReference>
<accession>A0A0C2HDE1</accession>
<dbReference type="GO" id="GO:0006777">
    <property type="term" value="P:Mo-molybdopterin cofactor biosynthetic process"/>
    <property type="evidence" value="ECO:0007669"/>
    <property type="project" value="InterPro"/>
</dbReference>
<dbReference type="InterPro" id="IPR016155">
    <property type="entry name" value="Mopterin_synth/thiamin_S_b"/>
</dbReference>
<dbReference type="RefSeq" id="WP_040105145.1">
    <property type="nucleotide sequence ID" value="NZ_CANMYM010000003.1"/>
</dbReference>
<dbReference type="NCBIfam" id="TIGR01682">
    <property type="entry name" value="moaD"/>
    <property type="match status" value="1"/>
</dbReference>
<dbReference type="Proteomes" id="UP000031546">
    <property type="component" value="Unassembled WGS sequence"/>
</dbReference>
<dbReference type="CDD" id="cd00754">
    <property type="entry name" value="Ubl_MoaD"/>
    <property type="match status" value="1"/>
</dbReference>
<organism evidence="4 6">
    <name type="scientific">Salinicoccus roseus</name>
    <dbReference type="NCBI Taxonomy" id="45670"/>
    <lineage>
        <taxon>Bacteria</taxon>
        <taxon>Bacillati</taxon>
        <taxon>Bacillota</taxon>
        <taxon>Bacilli</taxon>
        <taxon>Bacillales</taxon>
        <taxon>Staphylococcaceae</taxon>
        <taxon>Salinicoccus</taxon>
    </lineage>
</organism>
<dbReference type="EMBL" id="JXII01000002">
    <property type="protein sequence ID" value="KIH71685.1"/>
    <property type="molecule type" value="Genomic_DNA"/>
</dbReference>
<dbReference type="SUPFAM" id="SSF54285">
    <property type="entry name" value="MoaD/ThiS"/>
    <property type="match status" value="1"/>
</dbReference>
<reference evidence="4 6" key="1">
    <citation type="submission" date="2015-01" db="EMBL/GenBank/DDBJ databases">
        <title>Genome sequences of high lactate-tolerant strain Salinicoccus roseus W12 with industrial interest.</title>
        <authorList>
            <person name="Wang H."/>
            <person name="Yu B."/>
        </authorList>
    </citation>
    <scope>NUCLEOTIDE SEQUENCE [LARGE SCALE GENOMIC DNA]</scope>
    <source>
        <strain evidence="4 6">W12</strain>
    </source>
</reference>
<reference evidence="5" key="2">
    <citation type="submission" date="2020-04" db="EMBL/GenBank/DDBJ databases">
        <authorList>
            <person name="Tanveer F."/>
            <person name="Xie Y."/>
            <person name="Shinwari Z.K."/>
        </authorList>
    </citation>
    <scope>NUCLEOTIDE SEQUENCE</scope>
    <source>
        <strain evidence="5">MOSEL-ME25</strain>
    </source>
</reference>
<comment type="caution">
    <text evidence="4">The sequence shown here is derived from an EMBL/GenBank/DDBJ whole genome shotgun (WGS) entry which is preliminary data.</text>
</comment>
<dbReference type="Gene3D" id="3.10.20.30">
    <property type="match status" value="1"/>
</dbReference>
<evidence type="ECO:0000256" key="3">
    <source>
        <dbReference type="ARBA" id="ARBA00024247"/>
    </source>
</evidence>
<reference evidence="5" key="3">
    <citation type="submission" date="2022-12" db="EMBL/GenBank/DDBJ databases">
        <title>Genome analysis and biological profiling of marine Salinicoccus roseus MOSEL-ME25.</title>
        <authorList>
            <person name="Mirza F.T."/>
            <person name="Xie Y."/>
            <person name="Shinwari Z.K."/>
        </authorList>
    </citation>
    <scope>NUCLEOTIDE SEQUENCE</scope>
    <source>
        <strain evidence="5">MOSEL-ME25</strain>
    </source>
</reference>
<name>A0A0C2HDE1_9STAP</name>
<evidence type="ECO:0000256" key="2">
    <source>
        <dbReference type="ARBA" id="ARBA00024200"/>
    </source>
</evidence>
<dbReference type="GO" id="GO:1990133">
    <property type="term" value="C:molybdopterin adenylyltransferase complex"/>
    <property type="evidence" value="ECO:0007669"/>
    <property type="project" value="TreeGrafter"/>
</dbReference>
<dbReference type="GeneID" id="77844546"/>
<keyword evidence="1" id="KW-0547">Nucleotide-binding</keyword>
<gene>
    <name evidence="5" type="primary">moaD</name>
    <name evidence="5" type="ORF">F7P68_0004520</name>
    <name evidence="4" type="ORF">SN16_03205</name>
</gene>
<dbReference type="Pfam" id="PF02597">
    <property type="entry name" value="ThiS"/>
    <property type="match status" value="1"/>
</dbReference>
<keyword evidence="7" id="KW-1185">Reference proteome</keyword>
<dbReference type="Proteomes" id="UP000527860">
    <property type="component" value="Unassembled WGS sequence"/>
</dbReference>
<dbReference type="InterPro" id="IPR044672">
    <property type="entry name" value="MOCS2A"/>
</dbReference>
<dbReference type="OrthoDB" id="9801945at2"/>
<evidence type="ECO:0000256" key="1">
    <source>
        <dbReference type="ARBA" id="ARBA00022741"/>
    </source>
</evidence>